<dbReference type="InterPro" id="IPR018636">
    <property type="entry name" value="DUF2058"/>
</dbReference>
<feature type="compositionally biased region" description="Basic and acidic residues" evidence="1">
    <location>
        <begin position="37"/>
        <end position="70"/>
    </location>
</feature>
<dbReference type="Pfam" id="PF09831">
    <property type="entry name" value="DUF2058"/>
    <property type="match status" value="1"/>
</dbReference>
<evidence type="ECO:0000256" key="1">
    <source>
        <dbReference type="SAM" id="MobiDB-lite"/>
    </source>
</evidence>
<comment type="caution">
    <text evidence="2">The sequence shown here is derived from an EMBL/GenBank/DDBJ whole genome shotgun (WGS) entry which is preliminary data.</text>
</comment>
<feature type="region of interest" description="Disordered" evidence="1">
    <location>
        <begin position="1"/>
        <end position="70"/>
    </location>
</feature>
<evidence type="ECO:0000313" key="2">
    <source>
        <dbReference type="EMBL" id="GAA0821733.1"/>
    </source>
</evidence>
<feature type="compositionally biased region" description="Polar residues" evidence="1">
    <location>
        <begin position="14"/>
        <end position="23"/>
    </location>
</feature>
<protein>
    <submittedName>
        <fullName evidence="2">DUF2058 domain-containing protein</fullName>
    </submittedName>
</protein>
<feature type="compositionally biased region" description="Basic residues" evidence="1">
    <location>
        <begin position="26"/>
        <end position="36"/>
    </location>
</feature>
<sequence>MASLQEQLLKAGLTTKQKSQQANADKRKKNKQKRSGVKHEATLQEQVKQDLEKARLEKQAKDNALNEEKKQQLALKEQSLRIKQILTHHQLKDVKGESEYNYTFGSKIKKLLVDGITHKALVNGRLALCGVDDITYLVTSETAAKVAELDSSVILVQNDKVDTDTVDEDDPYADYQIPDDLMW</sequence>
<dbReference type="RefSeq" id="WP_343818404.1">
    <property type="nucleotide sequence ID" value="NZ_BAAAFA010000010.1"/>
</dbReference>
<keyword evidence="3" id="KW-1185">Reference proteome</keyword>
<proteinExistence type="predicted"/>
<gene>
    <name evidence="2" type="ORF">GCM10009111_29160</name>
</gene>
<evidence type="ECO:0000313" key="3">
    <source>
        <dbReference type="Proteomes" id="UP001500021"/>
    </source>
</evidence>
<reference evidence="2 3" key="1">
    <citation type="journal article" date="2019" name="Int. J. Syst. Evol. Microbiol.">
        <title>The Global Catalogue of Microorganisms (GCM) 10K type strain sequencing project: providing services to taxonomists for standard genome sequencing and annotation.</title>
        <authorList>
            <consortium name="The Broad Institute Genomics Platform"/>
            <consortium name="The Broad Institute Genome Sequencing Center for Infectious Disease"/>
            <person name="Wu L."/>
            <person name="Ma J."/>
        </authorList>
    </citation>
    <scope>NUCLEOTIDE SEQUENCE [LARGE SCALE GENOMIC DNA]</scope>
    <source>
        <strain evidence="2 3">JCM 15608</strain>
    </source>
</reference>
<organism evidence="2 3">
    <name type="scientific">Colwellia asteriadis</name>
    <dbReference type="NCBI Taxonomy" id="517723"/>
    <lineage>
        <taxon>Bacteria</taxon>
        <taxon>Pseudomonadati</taxon>
        <taxon>Pseudomonadota</taxon>
        <taxon>Gammaproteobacteria</taxon>
        <taxon>Alteromonadales</taxon>
        <taxon>Colwelliaceae</taxon>
        <taxon>Colwellia</taxon>
    </lineage>
</organism>
<name>A0ABN1L9W6_9GAMM</name>
<accession>A0ABN1L9W6</accession>
<dbReference type="EMBL" id="BAAAFA010000010">
    <property type="protein sequence ID" value="GAA0821733.1"/>
    <property type="molecule type" value="Genomic_DNA"/>
</dbReference>
<dbReference type="Proteomes" id="UP001500021">
    <property type="component" value="Unassembled WGS sequence"/>
</dbReference>